<gene>
    <name evidence="7" type="ORF">D0868_03775</name>
</gene>
<feature type="repeat" description="ANK" evidence="3">
    <location>
        <begin position="649"/>
        <end position="681"/>
    </location>
</feature>
<feature type="compositionally biased region" description="Polar residues" evidence="4">
    <location>
        <begin position="1068"/>
        <end position="1081"/>
    </location>
</feature>
<feature type="domain" description="Nephrocystin 3-like N-terminal" evidence="6">
    <location>
        <begin position="161"/>
        <end position="307"/>
    </location>
</feature>
<dbReference type="InterPro" id="IPR036770">
    <property type="entry name" value="Ankyrin_rpt-contain_sf"/>
</dbReference>
<dbReference type="InterPro" id="IPR027417">
    <property type="entry name" value="P-loop_NTPase"/>
</dbReference>
<feature type="repeat" description="ANK" evidence="3">
    <location>
        <begin position="715"/>
        <end position="747"/>
    </location>
</feature>
<accession>A0A3M6Z5M3</accession>
<dbReference type="PROSITE" id="PS50297">
    <property type="entry name" value="ANK_REP_REGION"/>
    <property type="match status" value="3"/>
</dbReference>
<evidence type="ECO:0000259" key="6">
    <source>
        <dbReference type="Pfam" id="PF24883"/>
    </source>
</evidence>
<proteinExistence type="predicted"/>
<dbReference type="Gene3D" id="3.40.50.300">
    <property type="entry name" value="P-loop containing nucleotide triphosphate hydrolases"/>
    <property type="match status" value="1"/>
</dbReference>
<evidence type="ECO:0000313" key="7">
    <source>
        <dbReference type="EMBL" id="RMY10301.1"/>
    </source>
</evidence>
<dbReference type="SMART" id="SM00248">
    <property type="entry name" value="ANK"/>
    <property type="match status" value="13"/>
</dbReference>
<dbReference type="Pfam" id="PF24883">
    <property type="entry name" value="NPHP3_N"/>
    <property type="match status" value="1"/>
</dbReference>
<keyword evidence="2 3" id="KW-0040">ANK repeat</keyword>
<name>A0A3M6Z5M3_HORWE</name>
<protein>
    <recommendedName>
        <fullName evidence="6">Nephrocystin 3-like N-terminal domain-containing protein</fullName>
    </recommendedName>
</protein>
<feature type="region of interest" description="Disordered" evidence="4">
    <location>
        <begin position="1124"/>
        <end position="1189"/>
    </location>
</feature>
<keyword evidence="5" id="KW-0812">Transmembrane</keyword>
<feature type="repeat" description="ANK" evidence="3">
    <location>
        <begin position="880"/>
        <end position="912"/>
    </location>
</feature>
<feature type="region of interest" description="Disordered" evidence="4">
    <location>
        <begin position="1068"/>
        <end position="1104"/>
    </location>
</feature>
<evidence type="ECO:0000256" key="3">
    <source>
        <dbReference type="PROSITE-ProRule" id="PRU00023"/>
    </source>
</evidence>
<dbReference type="Proteomes" id="UP000282582">
    <property type="component" value="Unassembled WGS sequence"/>
</dbReference>
<dbReference type="Gene3D" id="1.25.40.20">
    <property type="entry name" value="Ankyrin repeat-containing domain"/>
    <property type="match status" value="2"/>
</dbReference>
<feature type="repeat" description="ANK" evidence="3">
    <location>
        <begin position="817"/>
        <end position="846"/>
    </location>
</feature>
<feature type="transmembrane region" description="Helical" evidence="5">
    <location>
        <begin position="1450"/>
        <end position="1472"/>
    </location>
</feature>
<organism evidence="7 8">
    <name type="scientific">Hortaea werneckii</name>
    <name type="common">Black yeast</name>
    <name type="synonym">Cladosporium werneckii</name>
    <dbReference type="NCBI Taxonomy" id="91943"/>
    <lineage>
        <taxon>Eukaryota</taxon>
        <taxon>Fungi</taxon>
        <taxon>Dikarya</taxon>
        <taxon>Ascomycota</taxon>
        <taxon>Pezizomycotina</taxon>
        <taxon>Dothideomycetes</taxon>
        <taxon>Dothideomycetidae</taxon>
        <taxon>Mycosphaerellales</taxon>
        <taxon>Teratosphaeriaceae</taxon>
        <taxon>Hortaea</taxon>
    </lineage>
</organism>
<reference evidence="7 8" key="1">
    <citation type="journal article" date="2018" name="BMC Genomics">
        <title>Genomic evidence for intraspecific hybridization in a clonal and extremely halotolerant yeast.</title>
        <authorList>
            <person name="Gostincar C."/>
            <person name="Stajich J.E."/>
            <person name="Zupancic J."/>
            <person name="Zalar P."/>
            <person name="Gunde-Cimerman N."/>
        </authorList>
    </citation>
    <scope>NUCLEOTIDE SEQUENCE [LARGE SCALE GENOMIC DNA]</scope>
    <source>
        <strain evidence="7 8">EXF-6654</strain>
    </source>
</reference>
<feature type="repeat" description="ANK" evidence="3">
    <location>
        <begin position="946"/>
        <end position="978"/>
    </location>
</feature>
<keyword evidence="5" id="KW-1133">Transmembrane helix</keyword>
<evidence type="ECO:0000256" key="4">
    <source>
        <dbReference type="SAM" id="MobiDB-lite"/>
    </source>
</evidence>
<sequence length="1504" mass="167241">MEFQQPAVGPISRGIRVCQELLSHDSYWKDSDPYISSIYIAISRLSETLILLKSTLEGGNVGQKGDERIEEYLQYCESATQKLEADWRSARRSHFPFRKVFLQKILKHVAELQEGSSLALEVLHPVPVQQSVEYRKIVAWLSAPDPWTNHNSARVRHEDSTGSWLLQSAVYQTWKSNTGGRVWLSGKAGCGKTVLCSTVIEDIHKLCQHSPDTAYTMFYFSFSDKYKQASEYLIRSLVAQLGWREPGYSMLRQAYETSHRGVPMSMFLLLDALDEFPEEHTCQEDVLKQIEFLTSSAPNLNVFATSREHPQIRDSMDELGFKSLKIVPREQDDDIRTYVSMQLSHDYRSKRLDPATLHMIENTILRRADGIRNGTDDVVNRFRFAYCQIHELKKLKSLRPENIRLALEYLPRTLDETHERMLSDIGEKYQQEALTLLQWLAYAKSPPTLDELAEASSIDPDEQKCVDADNRGGIEEVLNLLSGLIAVDDSLEEAATSHPRLSSTTTDEPIMGPAKKVSIQNRELNKNTRIRLAHFSVIEYLQSKSILNSRAKRFHLVGEAGHSVLAQSCLAYLRHYSSSGFKTSTTSDFESFSLLRYAAHSWFYHSALQGNGQISRELSLLRQDGKRNEWLLIHDPDKPWHVPFRRTPPSGSAMYYAALLGLQSVVEHLLECGADINVQGGYYGNALQAISSVGRIPEMHMLLDKGADVNARGGHFGSALQAASYNGLLEAMRLLLDRHADVNARGGHFGSALQAASYNGLLEAIRLLLDRHADVNARGGHFGSALQAASYNGLLEAMRLLLNRHADVNAQGGCFGNALQAASYGGHTKAIQLLLDCGADVNAHGGEYGNALYIVSERGHKEALDLLLDKGTDVNSQGGEYGSPLQAASVRGDVDVVQSLLDRGADPRATGGIYSTALHAASSQAFPDIVLLLLRHGADVEARSESFETPLQVACVTGATEMAKLLLDLGANPNAAPGSHGTCLRAAALSGADEIVRQLLRKGAELNEAIPQNDVLFVASRAGSEHIVRILLENGVSPNMSALEKASEEGHSQVVDLLILAGAVASTQNPEQTKSILPHTKSSTDQRMLDDTSDDDSDVETHAESVFSSEKFTVTTLPTTLSSHLRQGVIQRKATSPTETSVEPEHSSFRRRSLRHGSEESSHMALARSFDTRDLGNTDTPTETQDVKHVPNCSESFDEEAICSDATQPKVADGDARVAKQFFTPKRFVFRGMSKLHQAALHWCRPRLANGFSRVEWSCTCGQSFWGDFQHTEREDLDRLISDFRRNDLQVMIVAASGTTAVHGDNARPQDIDLTSGSTEVRSKYKEHKRRHLFAFLWRPCDIHYVRFGYQAAARQVDIYQKPEVIPPCEEVDQKRYHYFESPLKTLPPMPKQTFYQYFYRHEPGCASRSSLFWDRLPKKLGASITAPSGADELAFGWRLHIVEGPNKPVLATLVAIIVFVSFVIAVVYDIVTRNKDSGFAIGQWMGGVLSALLAAVYFHFQEN</sequence>
<evidence type="ECO:0000256" key="2">
    <source>
        <dbReference type="ARBA" id="ARBA00023043"/>
    </source>
</evidence>
<evidence type="ECO:0000256" key="5">
    <source>
        <dbReference type="SAM" id="Phobius"/>
    </source>
</evidence>
<dbReference type="VEuPathDB" id="FungiDB:BTJ68_13350"/>
<feature type="repeat" description="ANK" evidence="3">
    <location>
        <begin position="847"/>
        <end position="879"/>
    </location>
</feature>
<dbReference type="InterPro" id="IPR056884">
    <property type="entry name" value="NPHP3-like_N"/>
</dbReference>
<dbReference type="PANTHER" id="PTHR24171">
    <property type="entry name" value="ANKYRIN REPEAT DOMAIN-CONTAINING PROTEIN 39-RELATED"/>
    <property type="match status" value="1"/>
</dbReference>
<evidence type="ECO:0000256" key="1">
    <source>
        <dbReference type="ARBA" id="ARBA00022737"/>
    </source>
</evidence>
<feature type="transmembrane region" description="Helical" evidence="5">
    <location>
        <begin position="1479"/>
        <end position="1501"/>
    </location>
</feature>
<keyword evidence="1" id="KW-0677">Repeat</keyword>
<dbReference type="InterPro" id="IPR002110">
    <property type="entry name" value="Ankyrin_rpt"/>
</dbReference>
<dbReference type="SUPFAM" id="SSF52540">
    <property type="entry name" value="P-loop containing nucleoside triphosphate hydrolases"/>
    <property type="match status" value="1"/>
</dbReference>
<evidence type="ECO:0000313" key="8">
    <source>
        <dbReference type="Proteomes" id="UP000282582"/>
    </source>
</evidence>
<comment type="caution">
    <text evidence="7">The sequence shown here is derived from an EMBL/GenBank/DDBJ whole genome shotgun (WGS) entry which is preliminary data.</text>
</comment>
<keyword evidence="5" id="KW-0472">Membrane</keyword>
<dbReference type="EMBL" id="QWIK01000223">
    <property type="protein sequence ID" value="RMY10301.1"/>
    <property type="molecule type" value="Genomic_DNA"/>
</dbReference>
<dbReference type="Pfam" id="PF12796">
    <property type="entry name" value="Ank_2"/>
    <property type="match status" value="4"/>
</dbReference>
<feature type="repeat" description="ANK" evidence="3">
    <location>
        <begin position="748"/>
        <end position="780"/>
    </location>
</feature>
<dbReference type="PROSITE" id="PS50088">
    <property type="entry name" value="ANK_REPEAT"/>
    <property type="match status" value="8"/>
</dbReference>
<feature type="repeat" description="ANK" evidence="3">
    <location>
        <begin position="913"/>
        <end position="945"/>
    </location>
</feature>
<dbReference type="SUPFAM" id="SSF48403">
    <property type="entry name" value="Ankyrin repeat"/>
    <property type="match status" value="2"/>
</dbReference>